<evidence type="ECO:0000313" key="11">
    <source>
        <dbReference type="Proteomes" id="UP000694521"/>
    </source>
</evidence>
<dbReference type="Proteomes" id="UP000694521">
    <property type="component" value="Unplaced"/>
</dbReference>
<dbReference type="PROSITE" id="PS00134">
    <property type="entry name" value="TRYPSIN_HIS"/>
    <property type="match status" value="1"/>
</dbReference>
<dbReference type="Pfam" id="PF00089">
    <property type="entry name" value="Trypsin"/>
    <property type="match status" value="1"/>
</dbReference>
<evidence type="ECO:0000256" key="4">
    <source>
        <dbReference type="ARBA" id="ARBA00022670"/>
    </source>
</evidence>
<evidence type="ECO:0000256" key="3">
    <source>
        <dbReference type="ARBA" id="ARBA00022525"/>
    </source>
</evidence>
<evidence type="ECO:0000256" key="2">
    <source>
        <dbReference type="ARBA" id="ARBA00007664"/>
    </source>
</evidence>
<name>A0A8B9EM27_ANSCY</name>
<evidence type="ECO:0000313" key="10">
    <source>
        <dbReference type="Ensembl" id="ENSACDP00005022938.1"/>
    </source>
</evidence>
<dbReference type="InterPro" id="IPR001314">
    <property type="entry name" value="Peptidase_S1A"/>
</dbReference>
<keyword evidence="6 8" id="KW-0720">Serine protease</keyword>
<comment type="subcellular location">
    <subcellularLocation>
        <location evidence="1">Secreted</location>
    </subcellularLocation>
</comment>
<dbReference type="InterPro" id="IPR009003">
    <property type="entry name" value="Peptidase_S1_PA"/>
</dbReference>
<reference evidence="10" key="2">
    <citation type="submission" date="2025-09" db="UniProtKB">
        <authorList>
            <consortium name="Ensembl"/>
        </authorList>
    </citation>
    <scope>IDENTIFICATION</scope>
</reference>
<keyword evidence="5 8" id="KW-0378">Hydrolase</keyword>
<dbReference type="PRINTS" id="PR00722">
    <property type="entry name" value="CHYMOTRYPSIN"/>
</dbReference>
<dbReference type="InterPro" id="IPR033116">
    <property type="entry name" value="TRYPSIN_SER"/>
</dbReference>
<dbReference type="FunFam" id="2.40.10.10:FF:000077">
    <property type="entry name" value="Predicted protein"/>
    <property type="match status" value="1"/>
</dbReference>
<evidence type="ECO:0000256" key="1">
    <source>
        <dbReference type="ARBA" id="ARBA00004613"/>
    </source>
</evidence>
<dbReference type="GO" id="GO:0006508">
    <property type="term" value="P:proteolysis"/>
    <property type="evidence" value="ECO:0007669"/>
    <property type="project" value="UniProtKB-KW"/>
</dbReference>
<evidence type="ECO:0000256" key="6">
    <source>
        <dbReference type="ARBA" id="ARBA00022825"/>
    </source>
</evidence>
<dbReference type="InterPro" id="IPR050127">
    <property type="entry name" value="Serine_Proteases_S1"/>
</dbReference>
<dbReference type="PANTHER" id="PTHR24264">
    <property type="entry name" value="TRYPSIN-RELATED"/>
    <property type="match status" value="1"/>
</dbReference>
<evidence type="ECO:0000256" key="8">
    <source>
        <dbReference type="RuleBase" id="RU363034"/>
    </source>
</evidence>
<dbReference type="AlphaFoldDB" id="A0A8B9EM27"/>
<evidence type="ECO:0000256" key="5">
    <source>
        <dbReference type="ARBA" id="ARBA00022801"/>
    </source>
</evidence>
<dbReference type="SUPFAM" id="SSF50494">
    <property type="entry name" value="Trypsin-like serine proteases"/>
    <property type="match status" value="1"/>
</dbReference>
<dbReference type="PANTHER" id="PTHR24264:SF15">
    <property type="entry name" value="RIKEN CDNA 2210010C04 GENE"/>
    <property type="match status" value="1"/>
</dbReference>
<dbReference type="SMART" id="SM00020">
    <property type="entry name" value="Tryp_SPc"/>
    <property type="match status" value="1"/>
</dbReference>
<dbReference type="GO" id="GO:0005615">
    <property type="term" value="C:extracellular space"/>
    <property type="evidence" value="ECO:0007669"/>
    <property type="project" value="TreeGrafter"/>
</dbReference>
<dbReference type="InterPro" id="IPR043504">
    <property type="entry name" value="Peptidase_S1_PA_chymotrypsin"/>
</dbReference>
<organism evidence="10 11">
    <name type="scientific">Anser cygnoides</name>
    <name type="common">Swan goose</name>
    <dbReference type="NCBI Taxonomy" id="8845"/>
    <lineage>
        <taxon>Eukaryota</taxon>
        <taxon>Metazoa</taxon>
        <taxon>Chordata</taxon>
        <taxon>Craniata</taxon>
        <taxon>Vertebrata</taxon>
        <taxon>Euteleostomi</taxon>
        <taxon>Archelosauria</taxon>
        <taxon>Archosauria</taxon>
        <taxon>Dinosauria</taxon>
        <taxon>Saurischia</taxon>
        <taxon>Theropoda</taxon>
        <taxon>Coelurosauria</taxon>
        <taxon>Aves</taxon>
        <taxon>Neognathae</taxon>
        <taxon>Galloanserae</taxon>
        <taxon>Anseriformes</taxon>
        <taxon>Anatidae</taxon>
        <taxon>Anserinae</taxon>
        <taxon>Anser</taxon>
    </lineage>
</organism>
<dbReference type="Gene3D" id="2.40.10.10">
    <property type="entry name" value="Trypsin-like serine proteases"/>
    <property type="match status" value="2"/>
</dbReference>
<keyword evidence="7" id="KW-1015">Disulfide bond</keyword>
<keyword evidence="4 8" id="KW-0645">Protease</keyword>
<evidence type="ECO:0000259" key="9">
    <source>
        <dbReference type="PROSITE" id="PS50240"/>
    </source>
</evidence>
<keyword evidence="3" id="KW-0964">Secreted</keyword>
<dbReference type="PROSITE" id="PS50240">
    <property type="entry name" value="TRYPSIN_DOM"/>
    <property type="match status" value="1"/>
</dbReference>
<feature type="domain" description="Peptidase S1" evidence="9">
    <location>
        <begin position="49"/>
        <end position="270"/>
    </location>
</feature>
<dbReference type="CDD" id="cd00190">
    <property type="entry name" value="Tryp_SPc"/>
    <property type="match status" value="1"/>
</dbReference>
<keyword evidence="11" id="KW-1185">Reference proteome</keyword>
<dbReference type="GO" id="GO:0004252">
    <property type="term" value="F:serine-type endopeptidase activity"/>
    <property type="evidence" value="ECO:0007669"/>
    <property type="project" value="InterPro"/>
</dbReference>
<accession>A0A8B9EM27</accession>
<sequence length="275" mass="30102">MGKNWEGRNWEGTGKELGRNWETLGHWEALGGLNPGSPPAAATGDENRIVGGHSCQKKHHPYQAVLLGPQNNIHCGGVLIDKFWVLTAAHCDTKRSIPIRMGDHSLKTKEGTEQCINSAQAFVHPGYNPTTHDNDIMLLKLQKPVRFTDHVQPVALPRRCPPPNTECIVSGWGSTSSYFPDILQCGVVYTISNEECSKLYPKGITRNMICAGLSSGGTDSCQGDSGGPLVCKDELQGIVSWGMQVCGRRGKPGVYTRVCEFTAWIHDTIRRKSHA</sequence>
<dbReference type="InterPro" id="IPR001254">
    <property type="entry name" value="Trypsin_dom"/>
</dbReference>
<comment type="similarity">
    <text evidence="2">Belongs to the peptidase S1 family.</text>
</comment>
<protein>
    <recommendedName>
        <fullName evidence="9">Peptidase S1 domain-containing protein</fullName>
    </recommendedName>
</protein>
<evidence type="ECO:0000256" key="7">
    <source>
        <dbReference type="ARBA" id="ARBA00023157"/>
    </source>
</evidence>
<dbReference type="InterPro" id="IPR018114">
    <property type="entry name" value="TRYPSIN_HIS"/>
</dbReference>
<reference evidence="10" key="1">
    <citation type="submission" date="2025-08" db="UniProtKB">
        <authorList>
            <consortium name="Ensembl"/>
        </authorList>
    </citation>
    <scope>IDENTIFICATION</scope>
</reference>
<proteinExistence type="inferred from homology"/>
<dbReference type="PROSITE" id="PS00135">
    <property type="entry name" value="TRYPSIN_SER"/>
    <property type="match status" value="1"/>
</dbReference>
<dbReference type="Ensembl" id="ENSACDT00005027425.1">
    <property type="protein sequence ID" value="ENSACDP00005022938.1"/>
    <property type="gene ID" value="ENSACDG00005016626.1"/>
</dbReference>